<evidence type="ECO:0000313" key="3">
    <source>
        <dbReference type="Proteomes" id="UP000186804"/>
    </source>
</evidence>
<accession>A0A1J4MCB9</accession>
<evidence type="ECO:0000313" key="2">
    <source>
        <dbReference type="EMBL" id="OII71615.1"/>
    </source>
</evidence>
<organism evidence="2 3">
    <name type="scientific">Cryptosporidium andersoni</name>
    <dbReference type="NCBI Taxonomy" id="117008"/>
    <lineage>
        <taxon>Eukaryota</taxon>
        <taxon>Sar</taxon>
        <taxon>Alveolata</taxon>
        <taxon>Apicomplexa</taxon>
        <taxon>Conoidasida</taxon>
        <taxon>Coccidia</taxon>
        <taxon>Eucoccidiorida</taxon>
        <taxon>Eimeriorina</taxon>
        <taxon>Cryptosporidiidae</taxon>
        <taxon>Cryptosporidium</taxon>
    </lineage>
</organism>
<proteinExistence type="predicted"/>
<name>A0A1J4MCB9_9CRYT</name>
<dbReference type="Proteomes" id="UP000186804">
    <property type="component" value="Unassembled WGS sequence"/>
</dbReference>
<evidence type="ECO:0000256" key="1">
    <source>
        <dbReference type="SAM" id="Phobius"/>
    </source>
</evidence>
<keyword evidence="3" id="KW-1185">Reference proteome</keyword>
<dbReference type="OrthoDB" id="10287598at2759"/>
<protein>
    <submittedName>
        <fullName evidence="2">Uncharacterized protein</fullName>
    </submittedName>
</protein>
<dbReference type="GeneID" id="92367512"/>
<dbReference type="AlphaFoldDB" id="A0A1J4MCB9"/>
<keyword evidence="1" id="KW-0812">Transmembrane</keyword>
<keyword evidence="1" id="KW-1133">Transmembrane helix</keyword>
<sequence>MQEVCENNSIWEIIHGILVFWTPYSWLGVIYNNIYYCFLLILFIFGCITLIFDSYTIGYKSADEAQTKSNEFKSNIILESIKDEPFKEPTTGLNPQCFLNELTIKLSNSVNFDDIRVFIISQLINFFPDYPCKISSQFLDIIYKKIFTLRSTTLKVNDIELLGQSMICQLGIGRNTIKWCYENISRSYSLSLSDNMKKFLDEEIIRIQRIINRERLELIDAIKQNILASVWRLLFALETIVSIAG</sequence>
<comment type="caution">
    <text evidence="2">The sequence shown here is derived from an EMBL/GenBank/DDBJ whole genome shotgun (WGS) entry which is preliminary data.</text>
</comment>
<feature type="transmembrane region" description="Helical" evidence="1">
    <location>
        <begin position="33"/>
        <end position="52"/>
    </location>
</feature>
<dbReference type="VEuPathDB" id="CryptoDB:cand_033280"/>
<dbReference type="RefSeq" id="XP_067066805.1">
    <property type="nucleotide sequence ID" value="XM_067213554.1"/>
</dbReference>
<gene>
    <name evidence="2" type="ORF">cand_033280</name>
</gene>
<reference evidence="2 3" key="1">
    <citation type="submission" date="2016-10" db="EMBL/GenBank/DDBJ databases">
        <title>Reductive evolution of mitochondrial metabolism and differential evolution of invasion-related proteins in Cryptosporidium.</title>
        <authorList>
            <person name="Liu S."/>
            <person name="Roellig D.M."/>
            <person name="Guo Y."/>
            <person name="Li N."/>
            <person name="Frace M.A."/>
            <person name="Tang K."/>
            <person name="Zhang L."/>
            <person name="Feng Y."/>
            <person name="Xiao L."/>
        </authorList>
    </citation>
    <scope>NUCLEOTIDE SEQUENCE [LARGE SCALE GENOMIC DNA]</scope>
    <source>
        <strain evidence="2">30847</strain>
    </source>
</reference>
<keyword evidence="1" id="KW-0472">Membrane</keyword>
<dbReference type="EMBL" id="LRBS01000121">
    <property type="protein sequence ID" value="OII71615.1"/>
    <property type="molecule type" value="Genomic_DNA"/>
</dbReference>